<feature type="transmembrane region" description="Helical" evidence="1">
    <location>
        <begin position="65"/>
        <end position="83"/>
    </location>
</feature>
<keyword evidence="1" id="KW-1133">Transmembrane helix</keyword>
<keyword evidence="3" id="KW-1185">Reference proteome</keyword>
<feature type="transmembrane region" description="Helical" evidence="1">
    <location>
        <begin position="90"/>
        <end position="106"/>
    </location>
</feature>
<protein>
    <recommendedName>
        <fullName evidence="4">YhhN-like protein</fullName>
    </recommendedName>
</protein>
<name>A0ABT3I186_9FLAO</name>
<keyword evidence="1" id="KW-0812">Transmembrane</keyword>
<evidence type="ECO:0000313" key="3">
    <source>
        <dbReference type="Proteomes" id="UP001163731"/>
    </source>
</evidence>
<gene>
    <name evidence="2" type="ORF">OMO38_14700</name>
</gene>
<evidence type="ECO:0000313" key="2">
    <source>
        <dbReference type="EMBL" id="MCW3169773.1"/>
    </source>
</evidence>
<evidence type="ECO:0008006" key="4">
    <source>
        <dbReference type="Google" id="ProtNLM"/>
    </source>
</evidence>
<feature type="transmembrane region" description="Helical" evidence="1">
    <location>
        <begin position="118"/>
        <end position="135"/>
    </location>
</feature>
<dbReference type="Proteomes" id="UP001163731">
    <property type="component" value="Unassembled WGS sequence"/>
</dbReference>
<keyword evidence="1" id="KW-0472">Membrane</keyword>
<feature type="transmembrane region" description="Helical" evidence="1">
    <location>
        <begin position="37"/>
        <end position="59"/>
    </location>
</feature>
<feature type="transmembrane region" description="Helical" evidence="1">
    <location>
        <begin position="147"/>
        <end position="168"/>
    </location>
</feature>
<sequence length="206" mass="24569">MEYFFYSTIYLSYFFLLAALMTGILKYSYLKKYEKGYVFYLIYTFFIEATVLVFTEYLQKQQTSFVYPFYIGGIFCILSFIYLKKLTTSKIWLIILLALGIIYLIVHRFTDLFNHDYIKVISNIIIFCLAGLSLLQELRKTKSDNRFLWVDAFIFLYYSVSAFIFVLHSKLGNMELNSAYTIWGMNNILTCVLYFTFIYTFLKLKK</sequence>
<accession>A0ABT3I186</accession>
<organism evidence="2 3">
    <name type="scientific">Chryseobacterium kimseyorum</name>
    <dbReference type="NCBI Taxonomy" id="2984028"/>
    <lineage>
        <taxon>Bacteria</taxon>
        <taxon>Pseudomonadati</taxon>
        <taxon>Bacteroidota</taxon>
        <taxon>Flavobacteriia</taxon>
        <taxon>Flavobacteriales</taxon>
        <taxon>Weeksellaceae</taxon>
        <taxon>Chryseobacterium group</taxon>
        <taxon>Chryseobacterium</taxon>
    </lineage>
</organism>
<evidence type="ECO:0000256" key="1">
    <source>
        <dbReference type="SAM" id="Phobius"/>
    </source>
</evidence>
<dbReference type="RefSeq" id="WP_264750947.1">
    <property type="nucleotide sequence ID" value="NZ_JAPDHW010000010.1"/>
</dbReference>
<proteinExistence type="predicted"/>
<reference evidence="2" key="1">
    <citation type="submission" date="2022-10" db="EMBL/GenBank/DDBJ databases">
        <title>Chryseobacterium babae sp. nov. isolated from the gut of the beetle Oryctes rhinoceros, and Chryseobacterium kimseyorum sp. nov., isolated from a stick insect rearing cage.</title>
        <authorList>
            <person name="Shelomi M."/>
            <person name="Han C.-J."/>
            <person name="Chen W.-M."/>
            <person name="Chen H.-K."/>
            <person name="Liaw S.-J."/>
            <person name="Muhle E."/>
            <person name="Clermont D."/>
        </authorList>
    </citation>
    <scope>NUCLEOTIDE SEQUENCE</scope>
    <source>
        <strain evidence="2">09-1422</strain>
    </source>
</reference>
<comment type="caution">
    <text evidence="2">The sequence shown here is derived from an EMBL/GenBank/DDBJ whole genome shotgun (WGS) entry which is preliminary data.</text>
</comment>
<dbReference type="EMBL" id="JAPDHW010000010">
    <property type="protein sequence ID" value="MCW3169773.1"/>
    <property type="molecule type" value="Genomic_DNA"/>
</dbReference>
<feature type="transmembrane region" description="Helical" evidence="1">
    <location>
        <begin position="180"/>
        <end position="202"/>
    </location>
</feature>
<feature type="transmembrane region" description="Helical" evidence="1">
    <location>
        <begin position="6"/>
        <end position="25"/>
    </location>
</feature>